<dbReference type="GO" id="GO:0005975">
    <property type="term" value="P:carbohydrate metabolic process"/>
    <property type="evidence" value="ECO:0007669"/>
    <property type="project" value="InterPro"/>
</dbReference>
<dbReference type="PRINTS" id="PR00133">
    <property type="entry name" value="GLHYDRLASE3"/>
</dbReference>
<keyword evidence="5" id="KW-0326">Glycosidase</keyword>
<protein>
    <recommendedName>
        <fullName evidence="3">beta-N-acetylhexosaminidase</fullName>
        <ecNumber evidence="3">3.2.1.52</ecNumber>
    </recommendedName>
</protein>
<dbReference type="PANTHER" id="PTHR30480:SF13">
    <property type="entry name" value="BETA-HEXOSAMINIDASE"/>
    <property type="match status" value="1"/>
</dbReference>
<feature type="non-terminal residue" evidence="7">
    <location>
        <position position="282"/>
    </location>
</feature>
<dbReference type="GO" id="GO:0004563">
    <property type="term" value="F:beta-N-acetylhexosaminidase activity"/>
    <property type="evidence" value="ECO:0007669"/>
    <property type="project" value="UniProtKB-EC"/>
</dbReference>
<feature type="non-terminal residue" evidence="7">
    <location>
        <position position="1"/>
    </location>
</feature>
<comment type="similarity">
    <text evidence="2">Belongs to the glycosyl hydrolase 3 family.</text>
</comment>
<dbReference type="GO" id="GO:0009254">
    <property type="term" value="P:peptidoglycan turnover"/>
    <property type="evidence" value="ECO:0007669"/>
    <property type="project" value="TreeGrafter"/>
</dbReference>
<dbReference type="Proteomes" id="UP000442469">
    <property type="component" value="Unassembled WGS sequence"/>
</dbReference>
<evidence type="ECO:0000259" key="6">
    <source>
        <dbReference type="Pfam" id="PF00933"/>
    </source>
</evidence>
<name>A0A6N8F8Y4_PAEMA</name>
<organism evidence="7 8">
    <name type="scientific">Paenibacillus macerans</name>
    <name type="common">Bacillus macerans</name>
    <dbReference type="NCBI Taxonomy" id="44252"/>
    <lineage>
        <taxon>Bacteria</taxon>
        <taxon>Bacillati</taxon>
        <taxon>Bacillota</taxon>
        <taxon>Bacilli</taxon>
        <taxon>Bacillales</taxon>
        <taxon>Paenibacillaceae</taxon>
        <taxon>Paenibacillus</taxon>
    </lineage>
</organism>
<comment type="caution">
    <text evidence="7">The sequence shown here is derived from an EMBL/GenBank/DDBJ whole genome shotgun (WGS) entry which is preliminary data.</text>
</comment>
<evidence type="ECO:0000313" key="7">
    <source>
        <dbReference type="EMBL" id="MUG26802.1"/>
    </source>
</evidence>
<proteinExistence type="inferred from homology"/>
<dbReference type="EC" id="3.2.1.52" evidence="3"/>
<evidence type="ECO:0000256" key="5">
    <source>
        <dbReference type="ARBA" id="ARBA00023295"/>
    </source>
</evidence>
<keyword evidence="4 7" id="KW-0378">Hydrolase</keyword>
<dbReference type="InterPro" id="IPR036962">
    <property type="entry name" value="Glyco_hydro_3_N_sf"/>
</dbReference>
<sequence length="282" mass="30799">LMCRPMPARDILNTVQTLQRNAKIPMLIAANLEKGGSGIAEEGTTIGSVMQVAATDDDEMAYKLGLVCGREGAAVGCNWAFAPIIDIDYNFRNPITNTRTFGSDPDRVRRMGIQYVKGVQQSGVAASIKHFPGDGVDERDQHLVESVNSLSCEDWDATYGAVYKACIEEGAMTVMVGHILQPAYSRRLNPALKDEEILPASLSYELVTKLLKEQLGFNGLVVTDASTMAGMMISMPRSQAVPRAIAAGCDMFLFCRSLEEDFSYMKQGIEDGIITEERLNEA</sequence>
<dbReference type="InterPro" id="IPR001764">
    <property type="entry name" value="Glyco_hydro_3_N"/>
</dbReference>
<evidence type="ECO:0000256" key="2">
    <source>
        <dbReference type="ARBA" id="ARBA00005336"/>
    </source>
</evidence>
<evidence type="ECO:0000313" key="8">
    <source>
        <dbReference type="Proteomes" id="UP000442469"/>
    </source>
</evidence>
<feature type="domain" description="Glycoside hydrolase family 3 N-terminal" evidence="6">
    <location>
        <begin position="9"/>
        <end position="281"/>
    </location>
</feature>
<evidence type="ECO:0000256" key="3">
    <source>
        <dbReference type="ARBA" id="ARBA00012663"/>
    </source>
</evidence>
<accession>A0A6N8F8Y4</accession>
<gene>
    <name evidence="7" type="ORF">GNQ08_31330</name>
</gene>
<dbReference type="EMBL" id="WNZZ01000070">
    <property type="protein sequence ID" value="MUG26802.1"/>
    <property type="molecule type" value="Genomic_DNA"/>
</dbReference>
<dbReference type="SUPFAM" id="SSF51445">
    <property type="entry name" value="(Trans)glycosidases"/>
    <property type="match status" value="1"/>
</dbReference>
<reference evidence="7 8" key="1">
    <citation type="submission" date="2019-11" db="EMBL/GenBank/DDBJ databases">
        <title>Draft genome sequences of five Paenibacillus species of dairy origin.</title>
        <authorList>
            <person name="Olajide A.M."/>
            <person name="Chen S."/>
            <person name="Lapointe G."/>
        </authorList>
    </citation>
    <scope>NUCLEOTIDE SEQUENCE [LARGE SCALE GENOMIC DNA]</scope>
    <source>
        <strain evidence="7 8">3CT49</strain>
    </source>
</reference>
<dbReference type="PANTHER" id="PTHR30480">
    <property type="entry name" value="BETA-HEXOSAMINIDASE-RELATED"/>
    <property type="match status" value="1"/>
</dbReference>
<dbReference type="RefSeq" id="WP_330164945.1">
    <property type="nucleotide sequence ID" value="NZ_WNZZ01000070.1"/>
</dbReference>
<dbReference type="Pfam" id="PF00933">
    <property type="entry name" value="Glyco_hydro_3"/>
    <property type="match status" value="1"/>
</dbReference>
<evidence type="ECO:0000256" key="4">
    <source>
        <dbReference type="ARBA" id="ARBA00022801"/>
    </source>
</evidence>
<dbReference type="InterPro" id="IPR050226">
    <property type="entry name" value="NagZ_Beta-hexosaminidase"/>
</dbReference>
<dbReference type="PROSITE" id="PS00775">
    <property type="entry name" value="GLYCOSYL_HYDROL_F3"/>
    <property type="match status" value="1"/>
</dbReference>
<comment type="catalytic activity">
    <reaction evidence="1">
        <text>Hydrolysis of terminal non-reducing N-acetyl-D-hexosamine residues in N-acetyl-beta-D-hexosaminides.</text>
        <dbReference type="EC" id="3.2.1.52"/>
    </reaction>
</comment>
<dbReference type="InterPro" id="IPR019800">
    <property type="entry name" value="Glyco_hydro_3_AS"/>
</dbReference>
<dbReference type="Gene3D" id="3.20.20.300">
    <property type="entry name" value="Glycoside hydrolase, family 3, N-terminal domain"/>
    <property type="match status" value="1"/>
</dbReference>
<evidence type="ECO:0000256" key="1">
    <source>
        <dbReference type="ARBA" id="ARBA00001231"/>
    </source>
</evidence>
<dbReference type="InterPro" id="IPR017853">
    <property type="entry name" value="GH"/>
</dbReference>
<dbReference type="AlphaFoldDB" id="A0A6N8F8Y4"/>